<dbReference type="RefSeq" id="WP_289818209.1">
    <property type="nucleotide sequence ID" value="NZ_JAUEHU010000016.1"/>
</dbReference>
<evidence type="ECO:0000313" key="3">
    <source>
        <dbReference type="Proteomes" id="UP001167864"/>
    </source>
</evidence>
<keyword evidence="1" id="KW-0812">Transmembrane</keyword>
<keyword evidence="1" id="KW-1133">Transmembrane helix</keyword>
<dbReference type="EMBL" id="JAUEHU010000016">
    <property type="protein sequence ID" value="MDN0088728.1"/>
    <property type="molecule type" value="Genomic_DNA"/>
</dbReference>
<comment type="caution">
    <text evidence="2">The sequence shown here is derived from an EMBL/GenBank/DDBJ whole genome shotgun (WGS) entry which is preliminary data.</text>
</comment>
<keyword evidence="1" id="KW-0472">Membrane</keyword>
<dbReference type="Proteomes" id="UP001167864">
    <property type="component" value="Unassembled WGS sequence"/>
</dbReference>
<protein>
    <recommendedName>
        <fullName evidence="4">TMhelix containing protein</fullName>
    </recommendedName>
</protein>
<organism evidence="2 3">
    <name type="scientific">Yersinia nurmii</name>
    <dbReference type="NCBI Taxonomy" id="685706"/>
    <lineage>
        <taxon>Bacteria</taxon>
        <taxon>Pseudomonadati</taxon>
        <taxon>Pseudomonadota</taxon>
        <taxon>Gammaproteobacteria</taxon>
        <taxon>Enterobacterales</taxon>
        <taxon>Yersiniaceae</taxon>
        <taxon>Yersinia</taxon>
    </lineage>
</organism>
<name>A0AAW7K2C2_9GAMM</name>
<evidence type="ECO:0000313" key="2">
    <source>
        <dbReference type="EMBL" id="MDN0088728.1"/>
    </source>
</evidence>
<evidence type="ECO:0000256" key="1">
    <source>
        <dbReference type="SAM" id="Phobius"/>
    </source>
</evidence>
<feature type="transmembrane region" description="Helical" evidence="1">
    <location>
        <begin position="12"/>
        <end position="34"/>
    </location>
</feature>
<gene>
    <name evidence="2" type="ORF">QVN42_15335</name>
</gene>
<sequence>MDKSLFDDNKVIALVGLLTAALIAVSVMFTLTYMTERQRNEAKIVDIQNCYIQNK</sequence>
<dbReference type="AlphaFoldDB" id="A0AAW7K2C2"/>
<reference evidence="2" key="1">
    <citation type="submission" date="2023-06" db="EMBL/GenBank/DDBJ databases">
        <authorList>
            <person name="Polev D.E."/>
            <person name="Saitova A.T."/>
            <person name="Bogumilchik E.A."/>
            <person name="Kokorina G.I."/>
            <person name="Voskresenskaia E.A."/>
        </authorList>
    </citation>
    <scope>NUCLEOTIDE SEQUENCE</scope>
    <source>
        <strain evidence="2">2145 StPb PI</strain>
    </source>
</reference>
<accession>A0AAW7K2C2</accession>
<proteinExistence type="predicted"/>
<evidence type="ECO:0008006" key="4">
    <source>
        <dbReference type="Google" id="ProtNLM"/>
    </source>
</evidence>